<accession>A0ABN6XQR9</accession>
<protein>
    <submittedName>
        <fullName evidence="2">Uncharacterized protein</fullName>
    </submittedName>
</protein>
<feature type="transmembrane region" description="Helical" evidence="1">
    <location>
        <begin position="240"/>
        <end position="260"/>
    </location>
</feature>
<evidence type="ECO:0000256" key="1">
    <source>
        <dbReference type="SAM" id="Phobius"/>
    </source>
</evidence>
<evidence type="ECO:0000313" key="3">
    <source>
        <dbReference type="Proteomes" id="UP001321498"/>
    </source>
</evidence>
<keyword evidence="1" id="KW-0812">Transmembrane</keyword>
<dbReference type="EMBL" id="AP027731">
    <property type="protein sequence ID" value="BDZ45980.1"/>
    <property type="molecule type" value="Genomic_DNA"/>
</dbReference>
<organism evidence="2 3">
    <name type="scientific">Naasia aerilata</name>
    <dbReference type="NCBI Taxonomy" id="1162966"/>
    <lineage>
        <taxon>Bacteria</taxon>
        <taxon>Bacillati</taxon>
        <taxon>Actinomycetota</taxon>
        <taxon>Actinomycetes</taxon>
        <taxon>Micrococcales</taxon>
        <taxon>Microbacteriaceae</taxon>
        <taxon>Naasia</taxon>
    </lineage>
</organism>
<sequence length="564" mass="55997">MLALLGTVTFWSPSASIVLLYLAAMPLAALAAWLAAARVTGSGWLRVVAAAGWTLAPSFLVALDEGRLGAVVAHLLLPWLFFALTAARRSWAAAAAAALLAAGVLAGAPSLWPALLLVWVVSVVVFASSGRRGRGWHRLLLLPLPAIALFAPLAAQQILRGTPLGILADPGVVVPVDTDSSPLATALGYLVGLPTPGSTGWEEFASPLGASAGIVGAALLLPVVLVALASALLPGISRATPALALAAVGFGSAVLLSRVAVQSAGSTALGPWPGPLLSLAWLGLLGAAVIGLSAGERRVAAARLRAGVGGLVALGVAAAAFPLLLGFATGEAGAAPGSERTLPALVAAEASGDPTIGTLVLSAQRGNGLAASVARGTGQTLDEQSTLFSTAPASLALGRDLTALAGNVASRSGYDPVPVLAAERIGFLLLTPTASDTHAVHDRAAAALDGNPLFTPVTTTSHGTLWRYTGLDAGLPVAAPSGPGALDTPTGIAVLTVQLVVLLLTLLLALPTGGLADRIRPEREARRGSGIAPRRAAAAAAPRAVLATAGTASMAPQGGAARGQ</sequence>
<feature type="transmembrane region" description="Helical" evidence="1">
    <location>
        <begin position="114"/>
        <end position="130"/>
    </location>
</feature>
<reference evidence="3" key="1">
    <citation type="journal article" date="2019" name="Int. J. Syst. Evol. Microbiol.">
        <title>The Global Catalogue of Microorganisms (GCM) 10K type strain sequencing project: providing services to taxonomists for standard genome sequencing and annotation.</title>
        <authorList>
            <consortium name="The Broad Institute Genomics Platform"/>
            <consortium name="The Broad Institute Genome Sequencing Center for Infectious Disease"/>
            <person name="Wu L."/>
            <person name="Ma J."/>
        </authorList>
    </citation>
    <scope>NUCLEOTIDE SEQUENCE [LARGE SCALE GENOMIC DNA]</scope>
    <source>
        <strain evidence="3">NBRC 108725</strain>
    </source>
</reference>
<feature type="transmembrane region" description="Helical" evidence="1">
    <location>
        <begin position="15"/>
        <end position="36"/>
    </location>
</feature>
<name>A0ABN6XQR9_9MICO</name>
<feature type="transmembrane region" description="Helical" evidence="1">
    <location>
        <begin position="68"/>
        <end position="84"/>
    </location>
</feature>
<gene>
    <name evidence="2" type="ORF">GCM10025866_18890</name>
</gene>
<feature type="transmembrane region" description="Helical" evidence="1">
    <location>
        <begin position="91"/>
        <end position="108"/>
    </location>
</feature>
<feature type="transmembrane region" description="Helical" evidence="1">
    <location>
        <begin position="208"/>
        <end position="233"/>
    </location>
</feature>
<proteinExistence type="predicted"/>
<keyword evidence="1" id="KW-0472">Membrane</keyword>
<feature type="transmembrane region" description="Helical" evidence="1">
    <location>
        <begin position="43"/>
        <end position="62"/>
    </location>
</feature>
<keyword evidence="3" id="KW-1185">Reference proteome</keyword>
<evidence type="ECO:0000313" key="2">
    <source>
        <dbReference type="EMBL" id="BDZ45980.1"/>
    </source>
</evidence>
<feature type="transmembrane region" description="Helical" evidence="1">
    <location>
        <begin position="306"/>
        <end position="328"/>
    </location>
</feature>
<feature type="transmembrane region" description="Helical" evidence="1">
    <location>
        <begin position="139"/>
        <end position="159"/>
    </location>
</feature>
<dbReference type="Proteomes" id="UP001321498">
    <property type="component" value="Chromosome"/>
</dbReference>
<feature type="transmembrane region" description="Helical" evidence="1">
    <location>
        <begin position="490"/>
        <end position="510"/>
    </location>
</feature>
<keyword evidence="1" id="KW-1133">Transmembrane helix</keyword>
<feature type="transmembrane region" description="Helical" evidence="1">
    <location>
        <begin position="272"/>
        <end position="294"/>
    </location>
</feature>